<dbReference type="EMBL" id="JAENIK010000004">
    <property type="protein sequence ID" value="MBK1814614.1"/>
    <property type="molecule type" value="Genomic_DNA"/>
</dbReference>
<evidence type="ECO:0000256" key="1">
    <source>
        <dbReference type="SAM" id="MobiDB-lite"/>
    </source>
</evidence>
<keyword evidence="4" id="KW-1185">Reference proteome</keyword>
<evidence type="ECO:0000313" key="4">
    <source>
        <dbReference type="Proteomes" id="UP000600139"/>
    </source>
</evidence>
<name>A0A934VAQ3_9BACT</name>
<organism evidence="3 4">
    <name type="scientific">Luteolibacter yonseiensis</name>
    <dbReference type="NCBI Taxonomy" id="1144680"/>
    <lineage>
        <taxon>Bacteria</taxon>
        <taxon>Pseudomonadati</taxon>
        <taxon>Verrucomicrobiota</taxon>
        <taxon>Verrucomicrobiia</taxon>
        <taxon>Verrucomicrobiales</taxon>
        <taxon>Verrucomicrobiaceae</taxon>
        <taxon>Luteolibacter</taxon>
    </lineage>
</organism>
<feature type="compositionally biased region" description="Basic and acidic residues" evidence="1">
    <location>
        <begin position="38"/>
        <end position="53"/>
    </location>
</feature>
<feature type="chain" id="PRO_5037956959" description="Lytic murein transglycosylase" evidence="2">
    <location>
        <begin position="22"/>
        <end position="442"/>
    </location>
</feature>
<sequence length="442" mass="49063">MKPALKIITHLGAIALGVALAANALPHFSRQGQTGPETGDRRQTAVDSPDSRKTSTKPASRTTIGQSKSAAFRAAWAALAEKPFNTVDRVAAQSQLLTAWAKVDLDGALQAFLGEAWDGPSPDPFHREALASAFATEFHEHPESSWAALSRNPMASALLAGTWVRNAATKDPEFTLSILNEIPVNFRFDAMNRIFDRENPLTPEIRAKLLTKLAGIGSPDQIERRLAEIFLRTPSTDAPAKLAGEWNDLPPGPQRTVRMAEWANSMRGLEVTKFSEEWEKIPAADQAQAARLLLAQVDNRSPALLFAIDRAIQAEQWDIFAKEDIANKLRGFQTDRNALAEWALTFPERQETRAVFNLAISEKLLNDPAAGQAWLEKLPAGSWHREWGLVELTLGRMWARGDIQGANRAIERITDTRAREEALKCRYDWQLLTSQPNIVREK</sequence>
<dbReference type="AlphaFoldDB" id="A0A934VAQ3"/>
<comment type="caution">
    <text evidence="3">The sequence shown here is derived from an EMBL/GenBank/DDBJ whole genome shotgun (WGS) entry which is preliminary data.</text>
</comment>
<feature type="region of interest" description="Disordered" evidence="1">
    <location>
        <begin position="29"/>
        <end position="64"/>
    </location>
</feature>
<evidence type="ECO:0008006" key="5">
    <source>
        <dbReference type="Google" id="ProtNLM"/>
    </source>
</evidence>
<proteinExistence type="predicted"/>
<accession>A0A934VAQ3</accession>
<gene>
    <name evidence="3" type="ORF">JIN84_03255</name>
</gene>
<evidence type="ECO:0000256" key="2">
    <source>
        <dbReference type="SAM" id="SignalP"/>
    </source>
</evidence>
<dbReference type="Proteomes" id="UP000600139">
    <property type="component" value="Unassembled WGS sequence"/>
</dbReference>
<protein>
    <recommendedName>
        <fullName evidence="5">Lytic murein transglycosylase</fullName>
    </recommendedName>
</protein>
<evidence type="ECO:0000313" key="3">
    <source>
        <dbReference type="EMBL" id="MBK1814614.1"/>
    </source>
</evidence>
<dbReference type="RefSeq" id="WP_200349571.1">
    <property type="nucleotide sequence ID" value="NZ_BAABHZ010000010.1"/>
</dbReference>
<feature type="signal peptide" evidence="2">
    <location>
        <begin position="1"/>
        <end position="21"/>
    </location>
</feature>
<reference evidence="3" key="1">
    <citation type="submission" date="2021-01" db="EMBL/GenBank/DDBJ databases">
        <title>Modified the classification status of verrucomicrobia.</title>
        <authorList>
            <person name="Feng X."/>
        </authorList>
    </citation>
    <scope>NUCLEOTIDE SEQUENCE</scope>
    <source>
        <strain evidence="3">JCM 18052</strain>
    </source>
</reference>
<keyword evidence="2" id="KW-0732">Signal</keyword>